<name>A0A6N8GL74_9MICC</name>
<evidence type="ECO:0000256" key="5">
    <source>
        <dbReference type="ARBA" id="ARBA00023136"/>
    </source>
</evidence>
<feature type="transmembrane region" description="Helical" evidence="6">
    <location>
        <begin position="348"/>
        <end position="368"/>
    </location>
</feature>
<organism evidence="7 8">
    <name type="scientific">Kocuria sediminis</name>
    <dbReference type="NCBI Taxonomy" id="1038857"/>
    <lineage>
        <taxon>Bacteria</taxon>
        <taxon>Bacillati</taxon>
        <taxon>Actinomycetota</taxon>
        <taxon>Actinomycetes</taxon>
        <taxon>Micrococcales</taxon>
        <taxon>Micrococcaceae</taxon>
        <taxon>Kocuria</taxon>
    </lineage>
</organism>
<dbReference type="InterPro" id="IPR002293">
    <property type="entry name" value="AA/rel_permease1"/>
</dbReference>
<feature type="transmembrane region" description="Helical" evidence="6">
    <location>
        <begin position="34"/>
        <end position="55"/>
    </location>
</feature>
<dbReference type="PANTHER" id="PTHR42770">
    <property type="entry name" value="AMINO ACID TRANSPORTER-RELATED"/>
    <property type="match status" value="1"/>
</dbReference>
<dbReference type="PIRSF" id="PIRSF006060">
    <property type="entry name" value="AA_transporter"/>
    <property type="match status" value="1"/>
</dbReference>
<feature type="transmembrane region" description="Helical" evidence="6">
    <location>
        <begin position="406"/>
        <end position="425"/>
    </location>
</feature>
<comment type="caution">
    <text evidence="7">The sequence shown here is derived from an EMBL/GenBank/DDBJ whole genome shotgun (WGS) entry which is preliminary data.</text>
</comment>
<feature type="transmembrane region" description="Helical" evidence="6">
    <location>
        <begin position="380"/>
        <end position="399"/>
    </location>
</feature>
<feature type="transmembrane region" description="Helical" evidence="6">
    <location>
        <begin position="105"/>
        <end position="129"/>
    </location>
</feature>
<feature type="transmembrane region" description="Helical" evidence="6">
    <location>
        <begin position="431"/>
        <end position="449"/>
    </location>
</feature>
<keyword evidence="3 6" id="KW-0812">Transmembrane</keyword>
<evidence type="ECO:0000313" key="8">
    <source>
        <dbReference type="Proteomes" id="UP000436989"/>
    </source>
</evidence>
<dbReference type="AlphaFoldDB" id="A0A6N8GL74"/>
<feature type="transmembrane region" description="Helical" evidence="6">
    <location>
        <begin position="250"/>
        <end position="272"/>
    </location>
</feature>
<dbReference type="Pfam" id="PF13520">
    <property type="entry name" value="AA_permease_2"/>
    <property type="match status" value="1"/>
</dbReference>
<keyword evidence="8" id="KW-1185">Reference proteome</keyword>
<evidence type="ECO:0000256" key="4">
    <source>
        <dbReference type="ARBA" id="ARBA00022989"/>
    </source>
</evidence>
<dbReference type="GO" id="GO:0022857">
    <property type="term" value="F:transmembrane transporter activity"/>
    <property type="evidence" value="ECO:0007669"/>
    <property type="project" value="InterPro"/>
</dbReference>
<proteinExistence type="predicted"/>
<dbReference type="GO" id="GO:0005886">
    <property type="term" value="C:plasma membrane"/>
    <property type="evidence" value="ECO:0007669"/>
    <property type="project" value="UniProtKB-SubCell"/>
</dbReference>
<accession>A0A6N8GL74</accession>
<sequence>MSEPVISTALSSQQQLERLGYKQELSRSVTTFDLLVYGLIFMVPIAPWAIFGTVYNEAQGMVPLVYLVGLVAMIFTALSYAQMAKAIPLAGSVFSYVGKGIHPNLGFFAGWLMLLDYLLVPTLLYVFAAESMIGIFPGSERWMWALLFVAVNVVINMSGVSSLKWMNRVFLVMELAFIVAFFVIGIRALSDGATPGSSFSITPLWDPATVSAPLLATALSIAVLSFLGFDGISTMAEESTGGRGSAGRAMVLALVIVATLFITQTWLASLLAGPYQPIPEDRVGNAFFDIIGTIASTPVMNAFFVCNVLAVGIANAMAAQAATSRLLYSMSRDGQLPKFLRHINSRKVPSYAILFVGGLSAVLVLFFVGQISLISSMVNFGALTGFLLLHLSVVVFWIGRRKSRNYLAHLAFPVIGFAIIGYVLLNAETQAKVAGLVWVGVGALVFAYYRRTGRSTELAEEREDITVSSQ</sequence>
<keyword evidence="2" id="KW-1003">Cell membrane</keyword>
<keyword evidence="5 6" id="KW-0472">Membrane</keyword>
<evidence type="ECO:0000256" key="1">
    <source>
        <dbReference type="ARBA" id="ARBA00004651"/>
    </source>
</evidence>
<dbReference type="RefSeq" id="WP_162459617.1">
    <property type="nucleotide sequence ID" value="NZ_WOGU01000005.1"/>
</dbReference>
<dbReference type="Proteomes" id="UP000436989">
    <property type="component" value="Unassembled WGS sequence"/>
</dbReference>
<dbReference type="Gene3D" id="1.20.1740.10">
    <property type="entry name" value="Amino acid/polyamine transporter I"/>
    <property type="match status" value="1"/>
</dbReference>
<feature type="transmembrane region" description="Helical" evidence="6">
    <location>
        <begin position="169"/>
        <end position="190"/>
    </location>
</feature>
<feature type="transmembrane region" description="Helical" evidence="6">
    <location>
        <begin position="210"/>
        <end position="229"/>
    </location>
</feature>
<evidence type="ECO:0000256" key="3">
    <source>
        <dbReference type="ARBA" id="ARBA00022692"/>
    </source>
</evidence>
<dbReference type="PANTHER" id="PTHR42770:SF16">
    <property type="entry name" value="AMINO ACID PERMEASE"/>
    <property type="match status" value="1"/>
</dbReference>
<dbReference type="EMBL" id="WOGU01000005">
    <property type="protein sequence ID" value="MUN63000.1"/>
    <property type="molecule type" value="Genomic_DNA"/>
</dbReference>
<evidence type="ECO:0000313" key="7">
    <source>
        <dbReference type="EMBL" id="MUN63000.1"/>
    </source>
</evidence>
<protein>
    <submittedName>
        <fullName evidence="7">Amino acid permease</fullName>
    </submittedName>
</protein>
<feature type="transmembrane region" description="Helical" evidence="6">
    <location>
        <begin position="141"/>
        <end position="157"/>
    </location>
</feature>
<evidence type="ECO:0000256" key="6">
    <source>
        <dbReference type="SAM" id="Phobius"/>
    </source>
</evidence>
<feature type="transmembrane region" description="Helical" evidence="6">
    <location>
        <begin position="61"/>
        <end position="84"/>
    </location>
</feature>
<reference evidence="7 8" key="1">
    <citation type="submission" date="2019-12" db="EMBL/GenBank/DDBJ databases">
        <authorList>
            <person name="Shi Y."/>
        </authorList>
    </citation>
    <scope>NUCLEOTIDE SEQUENCE [LARGE SCALE GENOMIC DNA]</scope>
    <source>
        <strain evidence="7 8">JCM 17929</strain>
    </source>
</reference>
<keyword evidence="4 6" id="KW-1133">Transmembrane helix</keyword>
<gene>
    <name evidence="7" type="ORF">GMA12_07570</name>
</gene>
<comment type="subcellular location">
    <subcellularLocation>
        <location evidence="1">Cell membrane</location>
        <topology evidence="1">Multi-pass membrane protein</topology>
    </subcellularLocation>
</comment>
<evidence type="ECO:0000256" key="2">
    <source>
        <dbReference type="ARBA" id="ARBA00022475"/>
    </source>
</evidence>
<dbReference type="InterPro" id="IPR050367">
    <property type="entry name" value="APC_superfamily"/>
</dbReference>